<dbReference type="AlphaFoldDB" id="A0A1W6KBE5"/>
<evidence type="ECO:0000313" key="1">
    <source>
        <dbReference type="EMBL" id="ARM84619.1"/>
    </source>
</evidence>
<dbReference type="Proteomes" id="UP000193100">
    <property type="component" value="Chromosome"/>
</dbReference>
<proteinExistence type="predicted"/>
<protein>
    <submittedName>
        <fullName evidence="1">Uncharacterized protein</fullName>
    </submittedName>
</protein>
<evidence type="ECO:0000313" key="2">
    <source>
        <dbReference type="Proteomes" id="UP000193100"/>
    </source>
</evidence>
<gene>
    <name evidence="1" type="ORF">MARSALSMR5_02558</name>
</gene>
<organism evidence="1 2">
    <name type="scientific">Marinobacter salarius</name>
    <dbReference type="NCBI Taxonomy" id="1420917"/>
    <lineage>
        <taxon>Bacteria</taxon>
        <taxon>Pseudomonadati</taxon>
        <taxon>Pseudomonadota</taxon>
        <taxon>Gammaproteobacteria</taxon>
        <taxon>Pseudomonadales</taxon>
        <taxon>Marinobacteraceae</taxon>
        <taxon>Marinobacter</taxon>
    </lineage>
</organism>
<dbReference type="EMBL" id="CP020931">
    <property type="protein sequence ID" value="ARM84619.1"/>
    <property type="molecule type" value="Genomic_DNA"/>
</dbReference>
<name>A0A1W6KBE5_9GAMM</name>
<accession>A0A1W6KBE5</accession>
<reference evidence="1 2" key="1">
    <citation type="submission" date="2017-04" db="EMBL/GenBank/DDBJ databases">
        <title>Genome Sequence of Marinobacter salarius strain SMR5 Isolated from a culture of the Diatom Skeletonema marinoi.</title>
        <authorList>
            <person name="Topel M."/>
            <person name="Pinder M.I.M."/>
            <person name="Johansson O.N."/>
            <person name="Kourtchenko O."/>
            <person name="Godhe A."/>
            <person name="Clarke A.K."/>
        </authorList>
    </citation>
    <scope>NUCLEOTIDE SEQUENCE [LARGE SCALE GENOMIC DNA]</scope>
    <source>
        <strain evidence="1 2">SMR5</strain>
    </source>
</reference>
<sequence length="93" mass="10640">MLGHDFLSKVQRECISAAMEENLCRECQLESAEDIEEKVVLLFCNKSDAYFKIYNGDAELQGVDEFFHVEQCGCKTPSEFIGQVIEKMRAYSC</sequence>